<evidence type="ECO:0000313" key="2">
    <source>
        <dbReference type="EMBL" id="CAK0873941.1"/>
    </source>
</evidence>
<protein>
    <submittedName>
        <fullName evidence="2">Uncharacterized protein</fullName>
    </submittedName>
</protein>
<evidence type="ECO:0000313" key="3">
    <source>
        <dbReference type="Proteomes" id="UP001189429"/>
    </source>
</evidence>
<gene>
    <name evidence="2" type="ORF">PCOR1329_LOCUS58996</name>
</gene>
<sequence>AAWPPRAPSPAAARLPPLWPHAAARPGPRGGAMQAQWMQYGAACSMVPVPTVAGMPAGDYGQSLGCCSQAAGCSGGFATAPRQVSASSGCAPAARQWAAGNQVFLAAAVAAADACQRLQQQQQQHASLARAMAQSVDCSPSSGWPTAAMLAAAPAEATSVTAIGALPNCSLYGCAGDAVALGPGYGCGVGFPTPAPSQAPPPPPARPAVPAGLSFGELEARLSRSWESWANTAEA</sequence>
<evidence type="ECO:0000256" key="1">
    <source>
        <dbReference type="SAM" id="MobiDB-lite"/>
    </source>
</evidence>
<reference evidence="2" key="1">
    <citation type="submission" date="2023-10" db="EMBL/GenBank/DDBJ databases">
        <authorList>
            <person name="Chen Y."/>
            <person name="Shah S."/>
            <person name="Dougan E. K."/>
            <person name="Thang M."/>
            <person name="Chan C."/>
        </authorList>
    </citation>
    <scope>NUCLEOTIDE SEQUENCE [LARGE SCALE GENOMIC DNA]</scope>
</reference>
<comment type="caution">
    <text evidence="2">The sequence shown here is derived from an EMBL/GenBank/DDBJ whole genome shotgun (WGS) entry which is preliminary data.</text>
</comment>
<accession>A0ABN9VKW4</accession>
<feature type="compositionally biased region" description="Low complexity" evidence="1">
    <location>
        <begin position="9"/>
        <end position="27"/>
    </location>
</feature>
<dbReference type="Proteomes" id="UP001189429">
    <property type="component" value="Unassembled WGS sequence"/>
</dbReference>
<proteinExistence type="predicted"/>
<feature type="non-terminal residue" evidence="2">
    <location>
        <position position="235"/>
    </location>
</feature>
<dbReference type="EMBL" id="CAUYUJ010017338">
    <property type="protein sequence ID" value="CAK0873941.1"/>
    <property type="molecule type" value="Genomic_DNA"/>
</dbReference>
<feature type="non-terminal residue" evidence="2">
    <location>
        <position position="1"/>
    </location>
</feature>
<organism evidence="2 3">
    <name type="scientific">Prorocentrum cordatum</name>
    <dbReference type="NCBI Taxonomy" id="2364126"/>
    <lineage>
        <taxon>Eukaryota</taxon>
        <taxon>Sar</taxon>
        <taxon>Alveolata</taxon>
        <taxon>Dinophyceae</taxon>
        <taxon>Prorocentrales</taxon>
        <taxon>Prorocentraceae</taxon>
        <taxon>Prorocentrum</taxon>
    </lineage>
</organism>
<feature type="region of interest" description="Disordered" evidence="1">
    <location>
        <begin position="1"/>
        <end position="31"/>
    </location>
</feature>
<name>A0ABN9VKW4_9DINO</name>
<keyword evidence="3" id="KW-1185">Reference proteome</keyword>